<feature type="region of interest" description="Disordered" evidence="1">
    <location>
        <begin position="388"/>
        <end position="433"/>
    </location>
</feature>
<feature type="transmembrane region" description="Helical" evidence="2">
    <location>
        <begin position="46"/>
        <end position="64"/>
    </location>
</feature>
<feature type="transmembrane region" description="Helical" evidence="2">
    <location>
        <begin position="155"/>
        <end position="177"/>
    </location>
</feature>
<organism evidence="3">
    <name type="scientific">Pinguiococcus pyrenoidosus</name>
    <dbReference type="NCBI Taxonomy" id="172671"/>
    <lineage>
        <taxon>Eukaryota</taxon>
        <taxon>Sar</taxon>
        <taxon>Stramenopiles</taxon>
        <taxon>Ochrophyta</taxon>
        <taxon>Pinguiophyceae</taxon>
        <taxon>Pinguiochrysidales</taxon>
        <taxon>Pinguiochrysidaceae</taxon>
        <taxon>Pinguiococcus</taxon>
    </lineage>
</organism>
<dbReference type="EMBL" id="HBEA01010590">
    <property type="protein sequence ID" value="CAD8258614.1"/>
    <property type="molecule type" value="Transcribed_RNA"/>
</dbReference>
<feature type="transmembrane region" description="Helical" evidence="2">
    <location>
        <begin position="117"/>
        <end position="143"/>
    </location>
</feature>
<feature type="transmembrane region" description="Helical" evidence="2">
    <location>
        <begin position="6"/>
        <end position="25"/>
    </location>
</feature>
<keyword evidence="2" id="KW-1133">Transmembrane helix</keyword>
<feature type="transmembrane region" description="Helical" evidence="2">
    <location>
        <begin position="316"/>
        <end position="336"/>
    </location>
</feature>
<dbReference type="AlphaFoldDB" id="A0A7R9YCJ9"/>
<name>A0A7R9YCJ9_9STRA</name>
<evidence type="ECO:0000313" key="3">
    <source>
        <dbReference type="EMBL" id="CAD8258614.1"/>
    </source>
</evidence>
<accession>A0A7R9YCJ9</accession>
<gene>
    <name evidence="3" type="ORF">PPYR1160_LOCUS8115</name>
</gene>
<evidence type="ECO:0000256" key="1">
    <source>
        <dbReference type="SAM" id="MobiDB-lite"/>
    </source>
</evidence>
<feature type="region of interest" description="Disordered" evidence="1">
    <location>
        <begin position="232"/>
        <end position="289"/>
    </location>
</feature>
<protein>
    <submittedName>
        <fullName evidence="3">Uncharacterized protein</fullName>
    </submittedName>
</protein>
<evidence type="ECO:0000256" key="2">
    <source>
        <dbReference type="SAM" id="Phobius"/>
    </source>
</evidence>
<feature type="transmembrane region" description="Helical" evidence="2">
    <location>
        <begin position="79"/>
        <end position="97"/>
    </location>
</feature>
<reference evidence="3" key="1">
    <citation type="submission" date="2021-01" db="EMBL/GenBank/DDBJ databases">
        <authorList>
            <person name="Corre E."/>
            <person name="Pelletier E."/>
            <person name="Niang G."/>
            <person name="Scheremetjew M."/>
            <person name="Finn R."/>
            <person name="Kale V."/>
            <person name="Holt S."/>
            <person name="Cochrane G."/>
            <person name="Meng A."/>
            <person name="Brown T."/>
            <person name="Cohen L."/>
        </authorList>
    </citation>
    <scope>NUCLEOTIDE SEQUENCE</scope>
    <source>
        <strain evidence="3">CCMP2078</strain>
    </source>
</reference>
<feature type="transmembrane region" description="Helical" evidence="2">
    <location>
        <begin position="356"/>
        <end position="374"/>
    </location>
</feature>
<sequence>MAYNLCISVVGFLILANRLRILWALAKQKRRQRISLLQFVLSSTSMQMRCCLVLYSVLMILHALDPDGYGGRIPFQVDVFLHALRRVAVAIGSLYVVKLWHEINLMKEKAGYSLKTVVPLGLAFSSVYVGILVMSVLAATVLVPEDAPRGVLNSPAMAVVEILVIGHGIVVVFLATLEYLRATHNLPALPCCPQLCFSSQTPNPMLKQQSDVSGLSLPSGATMRAKLLHVAQASGDNHRPTGPSQRSVPGNEHPTQPADAHQSDRAPGRAKPSRPQTGSSATDRGGKRTTLLATLAAKPTPARTNKAKRTKHLRRYVIGFWVVLVLAMVNSGRTIADRLSKCWCYEKPPDSQLYRLNNIVLLLVLVVMVVLTPVQKLQKVHPALMTQQQSWSKGRRAGRGSLSSQLPRSPSVRHKSAKITRQNSVATIEERAS</sequence>
<proteinExistence type="predicted"/>
<keyword evidence="2" id="KW-0472">Membrane</keyword>
<keyword evidence="2" id="KW-0812">Transmembrane</keyword>